<feature type="region of interest" description="Disordered" evidence="1">
    <location>
        <begin position="41"/>
        <end position="66"/>
    </location>
</feature>
<evidence type="ECO:0000256" key="1">
    <source>
        <dbReference type="SAM" id="MobiDB-lite"/>
    </source>
</evidence>
<gene>
    <name evidence="2" type="ORF">WHR41_05649</name>
</gene>
<dbReference type="Proteomes" id="UP000803884">
    <property type="component" value="Unassembled WGS sequence"/>
</dbReference>
<comment type="caution">
    <text evidence="2">The sequence shown here is derived from an EMBL/GenBank/DDBJ whole genome shotgun (WGS) entry which is preliminary data.</text>
</comment>
<dbReference type="PANTHER" id="PTHR23105">
    <property type="entry name" value="RIBOSOMAL PROTEIN L7AE FAMILY MEMBER"/>
    <property type="match status" value="1"/>
</dbReference>
<dbReference type="CDD" id="cd00403">
    <property type="entry name" value="Ribosomal_L1"/>
    <property type="match status" value="1"/>
</dbReference>
<dbReference type="GeneID" id="96007092"/>
<dbReference type="InterPro" id="IPR028364">
    <property type="entry name" value="Ribosomal_uL1/biogenesis"/>
</dbReference>
<organism evidence="2 3">
    <name type="scientific">Cladosporium halotolerans</name>
    <dbReference type="NCBI Taxonomy" id="1052096"/>
    <lineage>
        <taxon>Eukaryota</taxon>
        <taxon>Fungi</taxon>
        <taxon>Dikarya</taxon>
        <taxon>Ascomycota</taxon>
        <taxon>Pezizomycotina</taxon>
        <taxon>Dothideomycetes</taxon>
        <taxon>Dothideomycetidae</taxon>
        <taxon>Cladosporiales</taxon>
        <taxon>Cladosporiaceae</taxon>
        <taxon>Cladosporium</taxon>
    </lineage>
</organism>
<dbReference type="Gene3D" id="3.40.50.790">
    <property type="match status" value="1"/>
</dbReference>
<feature type="region of interest" description="Disordered" evidence="1">
    <location>
        <begin position="399"/>
        <end position="421"/>
    </location>
</feature>
<keyword evidence="3" id="KW-1185">Reference proteome</keyword>
<feature type="region of interest" description="Disordered" evidence="1">
    <location>
        <begin position="1"/>
        <end position="25"/>
    </location>
</feature>
<dbReference type="InterPro" id="IPR023674">
    <property type="entry name" value="Ribosomal_uL1-like"/>
</dbReference>
<name>A0AB34KKQ4_9PEZI</name>
<accession>A0AB34KKQ4</accession>
<dbReference type="AlphaFoldDB" id="A0AB34KKQ4"/>
<reference evidence="2 3" key="1">
    <citation type="journal article" date="2020" name="Microbiol. Resour. Announc.">
        <title>Draft Genome Sequence of a Cladosporium Species Isolated from the Mesophotic Ascidian Didemnum maculosum.</title>
        <authorList>
            <person name="Gioti A."/>
            <person name="Siaperas R."/>
            <person name="Nikolaivits E."/>
            <person name="Le Goff G."/>
            <person name="Ouazzani J."/>
            <person name="Kotoulas G."/>
            <person name="Topakas E."/>
        </authorList>
    </citation>
    <scope>NUCLEOTIDE SEQUENCE [LARGE SCALE GENOMIC DNA]</scope>
    <source>
        <strain evidence="2 3">TM138-S3</strain>
    </source>
</reference>
<sequence length="421" mass="45021">MAPAKTTTTVAKVATPSSSSPYQLDSAQTLRATKALVRKIQSDAATRSSSSDKKESLLADADDASDPSDAVPIWLILTTKKHVVDKKRLKPGKIALPHPYLSLSSQTPDNPLRICLITADPQRRYKDLLAEPSFPAPLSASISRVLGLEKLKAKYHSFEAKRQLLAEHDVFLADDRVITYLPALLGKTFYKSGAKRPIPVSLEGRRQAVDDAGNKRAKLSEGGSKVTKSDVSPADLAAEITKALGSALVHLAPSTTTAVKVGTAAQAPEALQANVEAVVAGLVERFVPQQWRNVRAVHVKGPDTAALPVWLTEELWAEETQVLEDVAAEGEGRKRKRGALAGVEEEDGVIEVPGADGKMRRLEKPGKKVVDSAVEEAKAVEKAEKAARKEALKAAKVAAKADGAAADKKVKKPRMKAADLN</sequence>
<evidence type="ECO:0008006" key="4">
    <source>
        <dbReference type="Google" id="ProtNLM"/>
    </source>
</evidence>
<dbReference type="InterPro" id="IPR016095">
    <property type="entry name" value="Ribosomal_uL1_3-a/b-sand"/>
</dbReference>
<protein>
    <recommendedName>
        <fullName evidence="4">Ribosomal protein L1</fullName>
    </recommendedName>
</protein>
<evidence type="ECO:0000313" key="3">
    <source>
        <dbReference type="Proteomes" id="UP000803884"/>
    </source>
</evidence>
<proteinExistence type="predicted"/>
<dbReference type="GO" id="GO:0003723">
    <property type="term" value="F:RNA binding"/>
    <property type="evidence" value="ECO:0007669"/>
    <property type="project" value="InterPro"/>
</dbReference>
<dbReference type="SUPFAM" id="SSF56808">
    <property type="entry name" value="Ribosomal protein L1"/>
    <property type="match status" value="1"/>
</dbReference>
<evidence type="ECO:0000313" key="2">
    <source>
        <dbReference type="EMBL" id="KAL1585524.1"/>
    </source>
</evidence>
<dbReference type="Pfam" id="PF00687">
    <property type="entry name" value="Ribosomal_L1"/>
    <property type="match status" value="1"/>
</dbReference>
<dbReference type="EMBL" id="JAAQHG020000019">
    <property type="protein sequence ID" value="KAL1585524.1"/>
    <property type="molecule type" value="Genomic_DNA"/>
</dbReference>
<feature type="compositionally biased region" description="Low complexity" evidence="1">
    <location>
        <begin position="1"/>
        <end position="21"/>
    </location>
</feature>
<dbReference type="InterPro" id="IPR050257">
    <property type="entry name" value="eL8/uL1-like"/>
</dbReference>
<dbReference type="RefSeq" id="XP_069228630.1">
    <property type="nucleotide sequence ID" value="XM_069374254.1"/>
</dbReference>